<organism evidence="11 12">
    <name type="scientific">Actinacidiphila yanglinensis</name>
    <dbReference type="NCBI Taxonomy" id="310779"/>
    <lineage>
        <taxon>Bacteria</taxon>
        <taxon>Bacillati</taxon>
        <taxon>Actinomycetota</taxon>
        <taxon>Actinomycetes</taxon>
        <taxon>Kitasatosporales</taxon>
        <taxon>Streptomycetaceae</taxon>
        <taxon>Actinacidiphila</taxon>
    </lineage>
</organism>
<evidence type="ECO:0000259" key="10">
    <source>
        <dbReference type="PROSITE" id="PS52029"/>
    </source>
</evidence>
<dbReference type="InterPro" id="IPR038063">
    <property type="entry name" value="Transpep_catalytic_dom"/>
</dbReference>
<dbReference type="RefSeq" id="WP_103887915.1">
    <property type="nucleotide sequence ID" value="NZ_FNVU01000010.1"/>
</dbReference>
<keyword evidence="2" id="KW-0808">Transferase</keyword>
<evidence type="ECO:0000256" key="1">
    <source>
        <dbReference type="ARBA" id="ARBA00004752"/>
    </source>
</evidence>
<dbReference type="Pfam" id="PF03734">
    <property type="entry name" value="YkuD"/>
    <property type="match status" value="1"/>
</dbReference>
<name>A0A1H6CUV8_9ACTN</name>
<dbReference type="AlphaFoldDB" id="A0A1H6CUV8"/>
<dbReference type="GO" id="GO:0008360">
    <property type="term" value="P:regulation of cell shape"/>
    <property type="evidence" value="ECO:0007669"/>
    <property type="project" value="UniProtKB-UniRule"/>
</dbReference>
<dbReference type="InterPro" id="IPR005490">
    <property type="entry name" value="LD_TPept_cat_dom"/>
</dbReference>
<feature type="chain" id="PRO_5039384055" evidence="9">
    <location>
        <begin position="20"/>
        <end position="331"/>
    </location>
</feature>
<dbReference type="EMBL" id="FNVU01000010">
    <property type="protein sequence ID" value="SEG76810.1"/>
    <property type="molecule type" value="Genomic_DNA"/>
</dbReference>
<evidence type="ECO:0000256" key="4">
    <source>
        <dbReference type="ARBA" id="ARBA00022984"/>
    </source>
</evidence>
<keyword evidence="3 7" id="KW-0133">Cell shape</keyword>
<keyword evidence="4 7" id="KW-0573">Peptidoglycan synthesis</keyword>
<feature type="region of interest" description="Disordered" evidence="8">
    <location>
        <begin position="24"/>
        <end position="70"/>
    </location>
</feature>
<dbReference type="UniPathway" id="UPA00219"/>
<keyword evidence="9" id="KW-0732">Signal</keyword>
<keyword evidence="5" id="KW-0012">Acyltransferase</keyword>
<dbReference type="InterPro" id="IPR050979">
    <property type="entry name" value="LD-transpeptidase"/>
</dbReference>
<evidence type="ECO:0000256" key="6">
    <source>
        <dbReference type="ARBA" id="ARBA00023316"/>
    </source>
</evidence>
<dbReference type="Gene3D" id="2.40.440.10">
    <property type="entry name" value="L,D-transpeptidase catalytic domain-like"/>
    <property type="match status" value="1"/>
</dbReference>
<keyword evidence="11" id="KW-0449">Lipoprotein</keyword>
<accession>A0A1H6CUV8</accession>
<evidence type="ECO:0000256" key="7">
    <source>
        <dbReference type="PROSITE-ProRule" id="PRU01373"/>
    </source>
</evidence>
<evidence type="ECO:0000256" key="3">
    <source>
        <dbReference type="ARBA" id="ARBA00022960"/>
    </source>
</evidence>
<dbReference type="GO" id="GO:0071555">
    <property type="term" value="P:cell wall organization"/>
    <property type="evidence" value="ECO:0007669"/>
    <property type="project" value="UniProtKB-UniRule"/>
</dbReference>
<feature type="domain" description="L,D-TPase catalytic" evidence="10">
    <location>
        <begin position="167"/>
        <end position="293"/>
    </location>
</feature>
<reference evidence="11 12" key="1">
    <citation type="submission" date="2016-10" db="EMBL/GenBank/DDBJ databases">
        <authorList>
            <person name="de Groot N.N."/>
        </authorList>
    </citation>
    <scope>NUCLEOTIDE SEQUENCE [LARGE SCALE GENOMIC DNA]</scope>
    <source>
        <strain evidence="11 12">CGMCC 4.2023</strain>
    </source>
</reference>
<keyword evidence="12" id="KW-1185">Reference proteome</keyword>
<dbReference type="PROSITE" id="PS52029">
    <property type="entry name" value="LD_TPASE"/>
    <property type="match status" value="1"/>
</dbReference>
<feature type="active site" description="Nucleophile" evidence="7">
    <location>
        <position position="269"/>
    </location>
</feature>
<dbReference type="GO" id="GO:0005576">
    <property type="term" value="C:extracellular region"/>
    <property type="evidence" value="ECO:0007669"/>
    <property type="project" value="TreeGrafter"/>
</dbReference>
<gene>
    <name evidence="11" type="ORF">SAMN05216223_110134</name>
</gene>
<evidence type="ECO:0000256" key="2">
    <source>
        <dbReference type="ARBA" id="ARBA00022679"/>
    </source>
</evidence>
<dbReference type="GO" id="GO:0071972">
    <property type="term" value="F:peptidoglycan L,D-transpeptidase activity"/>
    <property type="evidence" value="ECO:0007669"/>
    <property type="project" value="TreeGrafter"/>
</dbReference>
<dbReference type="Proteomes" id="UP000236754">
    <property type="component" value="Unassembled WGS sequence"/>
</dbReference>
<protein>
    <submittedName>
        <fullName evidence="11">Lipoprotein-anchoring transpeptidase ErfK/SrfK</fullName>
    </submittedName>
</protein>
<dbReference type="PANTHER" id="PTHR30582">
    <property type="entry name" value="L,D-TRANSPEPTIDASE"/>
    <property type="match status" value="1"/>
</dbReference>
<evidence type="ECO:0000256" key="8">
    <source>
        <dbReference type="SAM" id="MobiDB-lite"/>
    </source>
</evidence>
<dbReference type="PANTHER" id="PTHR30582:SF2">
    <property type="entry name" value="L,D-TRANSPEPTIDASE YCIB-RELATED"/>
    <property type="match status" value="1"/>
</dbReference>
<evidence type="ECO:0000256" key="9">
    <source>
        <dbReference type="SAM" id="SignalP"/>
    </source>
</evidence>
<proteinExistence type="predicted"/>
<dbReference type="GO" id="GO:0016746">
    <property type="term" value="F:acyltransferase activity"/>
    <property type="evidence" value="ECO:0007669"/>
    <property type="project" value="UniProtKB-KW"/>
</dbReference>
<dbReference type="InterPro" id="IPR041280">
    <property type="entry name" value="Big_10"/>
</dbReference>
<dbReference type="SUPFAM" id="SSF141523">
    <property type="entry name" value="L,D-transpeptidase catalytic domain-like"/>
    <property type="match status" value="1"/>
</dbReference>
<evidence type="ECO:0000313" key="11">
    <source>
        <dbReference type="EMBL" id="SEG76810.1"/>
    </source>
</evidence>
<evidence type="ECO:0000256" key="5">
    <source>
        <dbReference type="ARBA" id="ARBA00023315"/>
    </source>
</evidence>
<evidence type="ECO:0000313" key="12">
    <source>
        <dbReference type="Proteomes" id="UP000236754"/>
    </source>
</evidence>
<sequence length="331" mass="34795">MGRVRTSMGIALVAGAVLAGTSACGGNSSASTPPKDDAKASASQPVATASPKPTTPKPLGPPMLLDTITPQTGSTVGVAMPISVVFSNPVATSARAGVEKAMKISTSVPTTGAWHWFSSTRVDFRPENYWKPGTKVTLDAEMKNVPNGNGRYGTHSYTHSFTIGDDNEATVSVKDHSMKVTHNGAVVKTMPIDAGSSTWPSWDGTMAVIDKSKEVRMTSCSVGISCNKSSPDYYDLTLPWDVHLTTSGTYIHYSTGDPYPGHSVGSHGCVHLSMANAKWFYNYVKQGDPVTISGSPRGKAPGDNGYADFNLSWTSWLKDSGAGQITTGPAA</sequence>
<dbReference type="GO" id="GO:0018104">
    <property type="term" value="P:peptidoglycan-protein cross-linking"/>
    <property type="evidence" value="ECO:0007669"/>
    <property type="project" value="TreeGrafter"/>
</dbReference>
<dbReference type="OrthoDB" id="5242354at2"/>
<dbReference type="PROSITE" id="PS51257">
    <property type="entry name" value="PROKAR_LIPOPROTEIN"/>
    <property type="match status" value="1"/>
</dbReference>
<dbReference type="CDD" id="cd13432">
    <property type="entry name" value="LDT_IgD_like_2"/>
    <property type="match status" value="1"/>
</dbReference>
<dbReference type="Gene3D" id="2.60.40.3710">
    <property type="match status" value="1"/>
</dbReference>
<dbReference type="CDD" id="cd16913">
    <property type="entry name" value="YkuD_like"/>
    <property type="match status" value="1"/>
</dbReference>
<dbReference type="Pfam" id="PF17964">
    <property type="entry name" value="Big_10"/>
    <property type="match status" value="1"/>
</dbReference>
<comment type="pathway">
    <text evidence="1 7">Cell wall biogenesis; peptidoglycan biosynthesis.</text>
</comment>
<feature type="signal peptide" evidence="9">
    <location>
        <begin position="1"/>
        <end position="19"/>
    </location>
</feature>
<keyword evidence="6 7" id="KW-0961">Cell wall biogenesis/degradation</keyword>
<feature type="active site" description="Proton donor/acceptor" evidence="7">
    <location>
        <position position="252"/>
    </location>
</feature>